<proteinExistence type="predicted"/>
<comment type="caution">
    <text evidence="6">The sequence shown here is derived from an EMBL/GenBank/DDBJ whole genome shotgun (WGS) entry which is preliminary data.</text>
</comment>
<dbReference type="AlphaFoldDB" id="A0A3E2BQQ5"/>
<accession>A0A3E2BQQ5</accession>
<feature type="DNA-binding region" description="H-T-H motif" evidence="4">
    <location>
        <begin position="41"/>
        <end position="60"/>
    </location>
</feature>
<evidence type="ECO:0000256" key="3">
    <source>
        <dbReference type="ARBA" id="ARBA00023163"/>
    </source>
</evidence>
<protein>
    <submittedName>
        <fullName evidence="6">Transcriptional regulator, TetR family</fullName>
    </submittedName>
</protein>
<evidence type="ECO:0000313" key="7">
    <source>
        <dbReference type="Proteomes" id="UP000257323"/>
    </source>
</evidence>
<dbReference type="InterPro" id="IPR001647">
    <property type="entry name" value="HTH_TetR"/>
</dbReference>
<evidence type="ECO:0000256" key="2">
    <source>
        <dbReference type="ARBA" id="ARBA00023125"/>
    </source>
</evidence>
<feature type="domain" description="HTH tetR-type" evidence="5">
    <location>
        <begin position="18"/>
        <end position="78"/>
    </location>
</feature>
<dbReference type="GO" id="GO:0000976">
    <property type="term" value="F:transcription cis-regulatory region binding"/>
    <property type="evidence" value="ECO:0007669"/>
    <property type="project" value="TreeGrafter"/>
</dbReference>
<evidence type="ECO:0000313" key="6">
    <source>
        <dbReference type="EMBL" id="RFT17044.1"/>
    </source>
</evidence>
<evidence type="ECO:0000256" key="1">
    <source>
        <dbReference type="ARBA" id="ARBA00023015"/>
    </source>
</evidence>
<dbReference type="GO" id="GO:0003700">
    <property type="term" value="F:DNA-binding transcription factor activity"/>
    <property type="evidence" value="ECO:0007669"/>
    <property type="project" value="TreeGrafter"/>
</dbReference>
<keyword evidence="1" id="KW-0805">Transcription regulation</keyword>
<sequence>MEVRMAEGRINKKEIIQAEYKRLMLLAAERVILRRGFRSATMDEIAREANFSKATLYKYFHNKGQILLEIILQYIDEIKERLREIQQSERSPDEKLKQMILSVLDIQTRKENISRLFVQDKSLRDFIHRIFAPSRKEDNREFQQALKLFKARREEISQSGCLVLTEGMERGLFVATDPEKLLRYVWALIEGLIHTRYWQEEKVSPEDETEQIFEFLMTGIAGKSVQKGATE</sequence>
<dbReference type="InterPro" id="IPR036271">
    <property type="entry name" value="Tet_transcr_reg_TetR-rel_C_sf"/>
</dbReference>
<dbReference type="EMBL" id="QUAH01000001">
    <property type="protein sequence ID" value="RFT17044.1"/>
    <property type="molecule type" value="Genomic_DNA"/>
</dbReference>
<dbReference type="PANTHER" id="PTHR30055">
    <property type="entry name" value="HTH-TYPE TRANSCRIPTIONAL REGULATOR RUTR"/>
    <property type="match status" value="1"/>
</dbReference>
<dbReference type="SUPFAM" id="SSF46689">
    <property type="entry name" value="Homeodomain-like"/>
    <property type="match status" value="1"/>
</dbReference>
<dbReference type="Gene3D" id="1.10.10.60">
    <property type="entry name" value="Homeodomain-like"/>
    <property type="match status" value="1"/>
</dbReference>
<keyword evidence="2 4" id="KW-0238">DNA-binding</keyword>
<dbReference type="PRINTS" id="PR00455">
    <property type="entry name" value="HTHTETR"/>
</dbReference>
<dbReference type="PANTHER" id="PTHR30055:SF234">
    <property type="entry name" value="HTH-TYPE TRANSCRIPTIONAL REGULATOR BETI"/>
    <property type="match status" value="1"/>
</dbReference>
<dbReference type="InterPro" id="IPR009057">
    <property type="entry name" value="Homeodomain-like_sf"/>
</dbReference>
<gene>
    <name evidence="6" type="ORF">OP8BY_0986</name>
</gene>
<evidence type="ECO:0000256" key="4">
    <source>
        <dbReference type="PROSITE-ProRule" id="PRU00335"/>
    </source>
</evidence>
<dbReference type="Gene3D" id="1.10.357.10">
    <property type="entry name" value="Tetracycline Repressor, domain 2"/>
    <property type="match status" value="1"/>
</dbReference>
<dbReference type="PROSITE" id="PS50977">
    <property type="entry name" value="HTH_TETR_2"/>
    <property type="match status" value="1"/>
</dbReference>
<reference evidence="6 7" key="1">
    <citation type="submission" date="2018-08" db="EMBL/GenBank/DDBJ databases">
        <title>Genome analysis of the thermophilic bacterium of the candidate phylum Aminicenantes from deep subsurface aquifer revealed its physiology and ecological role.</title>
        <authorList>
            <person name="Kadnikov V.V."/>
            <person name="Mardanov A.V."/>
            <person name="Beletsky A.V."/>
            <person name="Karnachuk O.V."/>
            <person name="Ravin N.V."/>
        </authorList>
    </citation>
    <scope>NUCLEOTIDE SEQUENCE [LARGE SCALE GENOMIC DNA]</scope>
    <source>
        <strain evidence="6">BY38</strain>
    </source>
</reference>
<name>A0A3E2BQQ5_9BACT</name>
<organism evidence="6 7">
    <name type="scientific">Candidatus Saccharicenans subterraneus</name>
    <dbReference type="NCBI Taxonomy" id="2508984"/>
    <lineage>
        <taxon>Bacteria</taxon>
        <taxon>Candidatus Aminicenantota</taxon>
        <taxon>Candidatus Aminicenantia</taxon>
        <taxon>Candidatus Aminicenantales</taxon>
        <taxon>Candidatus Saccharicenantaceae</taxon>
        <taxon>Candidatus Saccharicenans</taxon>
    </lineage>
</organism>
<evidence type="ECO:0000259" key="5">
    <source>
        <dbReference type="PROSITE" id="PS50977"/>
    </source>
</evidence>
<dbReference type="Pfam" id="PF00440">
    <property type="entry name" value="TetR_N"/>
    <property type="match status" value="1"/>
</dbReference>
<dbReference type="InterPro" id="IPR050109">
    <property type="entry name" value="HTH-type_TetR-like_transc_reg"/>
</dbReference>
<dbReference type="SUPFAM" id="SSF48498">
    <property type="entry name" value="Tetracyclin repressor-like, C-terminal domain"/>
    <property type="match status" value="1"/>
</dbReference>
<dbReference type="Proteomes" id="UP000257323">
    <property type="component" value="Unassembled WGS sequence"/>
</dbReference>
<keyword evidence="3" id="KW-0804">Transcription</keyword>